<dbReference type="EMBL" id="KZ824952">
    <property type="protein sequence ID" value="RAH70905.1"/>
    <property type="molecule type" value="Genomic_DNA"/>
</dbReference>
<accession>A0ACD1HB98</accession>
<dbReference type="Proteomes" id="UP000249661">
    <property type="component" value="Unassembled WGS sequence"/>
</dbReference>
<organism evidence="1 2">
    <name type="scientific">Aspergillus aculeatinus CBS 121060</name>
    <dbReference type="NCBI Taxonomy" id="1448322"/>
    <lineage>
        <taxon>Eukaryota</taxon>
        <taxon>Fungi</taxon>
        <taxon>Dikarya</taxon>
        <taxon>Ascomycota</taxon>
        <taxon>Pezizomycotina</taxon>
        <taxon>Eurotiomycetes</taxon>
        <taxon>Eurotiomycetidae</taxon>
        <taxon>Eurotiales</taxon>
        <taxon>Aspergillaceae</taxon>
        <taxon>Aspergillus</taxon>
        <taxon>Aspergillus subgen. Circumdati</taxon>
    </lineage>
</organism>
<evidence type="ECO:0000313" key="1">
    <source>
        <dbReference type="EMBL" id="RAH70905.1"/>
    </source>
</evidence>
<name>A0ACD1HB98_9EURO</name>
<reference evidence="1" key="1">
    <citation type="submission" date="2018-02" db="EMBL/GenBank/DDBJ databases">
        <title>The genomes of Aspergillus section Nigri reveals drivers in fungal speciation.</title>
        <authorList>
            <consortium name="DOE Joint Genome Institute"/>
            <person name="Vesth T.C."/>
            <person name="Nybo J."/>
            <person name="Theobald S."/>
            <person name="Brandl J."/>
            <person name="Frisvad J.C."/>
            <person name="Nielsen K.F."/>
            <person name="Lyhne E.K."/>
            <person name="Kogle M.E."/>
            <person name="Kuo A."/>
            <person name="Riley R."/>
            <person name="Clum A."/>
            <person name="Nolan M."/>
            <person name="Lipzen A."/>
            <person name="Salamov A."/>
            <person name="Henrissat B."/>
            <person name="Wiebenga A."/>
            <person name="De vries R.P."/>
            <person name="Grigoriev I.V."/>
            <person name="Mortensen U.H."/>
            <person name="Andersen M.R."/>
            <person name="Baker S.E."/>
        </authorList>
    </citation>
    <scope>NUCLEOTIDE SEQUENCE</scope>
    <source>
        <strain evidence="1">CBS 121060</strain>
    </source>
</reference>
<gene>
    <name evidence="1" type="ORF">BO66DRAFT_74398</name>
</gene>
<protein>
    <submittedName>
        <fullName evidence="1">Uncharacterized protein</fullName>
    </submittedName>
</protein>
<sequence>MNHLSPSFYPSVFRLLPLWFCSDLVYQSGSPPSLFSPLHTPVARSLSMTILRVERACARGEWKEIGGEREISPGYHYNPVTVQCPVSIVHRPQQSYLSVCLLTLLARVRPRLAVWRSLQHPLHTRLWSSLTGLSTHSLLPAMFPGFSDHQEGGAASIFPYFSFFIFWGYSSRRFFFYFRYYYFISLSHFIFFLS</sequence>
<evidence type="ECO:0000313" key="2">
    <source>
        <dbReference type="Proteomes" id="UP000249661"/>
    </source>
</evidence>
<proteinExistence type="predicted"/>
<keyword evidence="2" id="KW-1185">Reference proteome</keyword>